<dbReference type="PATRIC" id="fig|595434.4.peg.6045"/>
<sequence>MISPASRLSPMDPNFATEVIQNCLTSAIQRGASDVHLQPRAESWEISFRIDGVLQTVESFPRSEESDPVARLMALAGLPSYRMGVPQEGPLRWRSGDADRNASDTEREMRLGVFPTVHGNRAAIRIMEDRENVRQLHELGLDENTRIRLQTICNARDGWLLVAGPAGSGKTTTLYACLSHIASGDFRRSVLTIEDPIESVIDSISQSQLQSSSGLTLASAMRAAVRQDAEVLLVSEIRDVETAEAVLAASMTGHLCFSSIHAGTVGGTLRRLVQMNLPTFAIQSGLRGVMCQRLLRRRCDACHADANRDCHQCHGAGYAGRIPIAQIVELNDSQCGWAIFDALANQLPASELDRIIEDAGIDSLRAQAERLIEAGVTDREEVFRVLGHRS</sequence>
<evidence type="ECO:0000313" key="5">
    <source>
        <dbReference type="EMBL" id="KLU01643.1"/>
    </source>
</evidence>
<dbReference type="OrthoDB" id="244550at2"/>
<dbReference type="Gene3D" id="3.30.450.90">
    <property type="match status" value="1"/>
</dbReference>
<dbReference type="InterPro" id="IPR027417">
    <property type="entry name" value="P-loop_NTPase"/>
</dbReference>
<evidence type="ECO:0000256" key="2">
    <source>
        <dbReference type="ARBA" id="ARBA00022741"/>
    </source>
</evidence>
<dbReference type="GO" id="GO:0016887">
    <property type="term" value="F:ATP hydrolysis activity"/>
    <property type="evidence" value="ECO:0007669"/>
    <property type="project" value="TreeGrafter"/>
</dbReference>
<dbReference type="GO" id="GO:0005886">
    <property type="term" value="C:plasma membrane"/>
    <property type="evidence" value="ECO:0007669"/>
    <property type="project" value="TreeGrafter"/>
</dbReference>
<dbReference type="PANTHER" id="PTHR30258">
    <property type="entry name" value="TYPE II SECRETION SYSTEM PROTEIN GSPE-RELATED"/>
    <property type="match status" value="1"/>
</dbReference>
<dbReference type="EMBL" id="LECT01000052">
    <property type="protein sequence ID" value="KLU01643.1"/>
    <property type="molecule type" value="Genomic_DNA"/>
</dbReference>
<comment type="caution">
    <text evidence="5">The sequence shown here is derived from an EMBL/GenBank/DDBJ whole genome shotgun (WGS) entry which is preliminary data.</text>
</comment>
<dbReference type="STRING" id="595434.RISK_006359"/>
<evidence type="ECO:0000313" key="6">
    <source>
        <dbReference type="Proteomes" id="UP000036367"/>
    </source>
</evidence>
<organism evidence="5 6">
    <name type="scientific">Rhodopirellula islandica</name>
    <dbReference type="NCBI Taxonomy" id="595434"/>
    <lineage>
        <taxon>Bacteria</taxon>
        <taxon>Pseudomonadati</taxon>
        <taxon>Planctomycetota</taxon>
        <taxon>Planctomycetia</taxon>
        <taxon>Pirellulales</taxon>
        <taxon>Pirellulaceae</taxon>
        <taxon>Rhodopirellula</taxon>
    </lineage>
</organism>
<evidence type="ECO:0000256" key="3">
    <source>
        <dbReference type="ARBA" id="ARBA00022840"/>
    </source>
</evidence>
<protein>
    <submittedName>
        <fullName evidence="5">Type II protein secretion system</fullName>
    </submittedName>
</protein>
<dbReference type="AlphaFoldDB" id="A0A0J1B4U4"/>
<dbReference type="PANTHER" id="PTHR30258:SF2">
    <property type="entry name" value="COMG OPERON PROTEIN 1"/>
    <property type="match status" value="1"/>
</dbReference>
<evidence type="ECO:0000259" key="4">
    <source>
        <dbReference type="Pfam" id="PF00437"/>
    </source>
</evidence>
<dbReference type="Pfam" id="PF00437">
    <property type="entry name" value="T2SSE"/>
    <property type="match status" value="1"/>
</dbReference>
<dbReference type="SUPFAM" id="SSF52540">
    <property type="entry name" value="P-loop containing nucleoside triphosphate hydrolases"/>
    <property type="match status" value="1"/>
</dbReference>
<comment type="similarity">
    <text evidence="1">Belongs to the GSP E family.</text>
</comment>
<accession>A0A0J1B4U4</accession>
<evidence type="ECO:0000256" key="1">
    <source>
        <dbReference type="ARBA" id="ARBA00006611"/>
    </source>
</evidence>
<dbReference type="Proteomes" id="UP000036367">
    <property type="component" value="Unassembled WGS sequence"/>
</dbReference>
<feature type="domain" description="Bacterial type II secretion system protein E" evidence="4">
    <location>
        <begin position="15"/>
        <end position="384"/>
    </location>
</feature>
<proteinExistence type="inferred from homology"/>
<keyword evidence="6" id="KW-1185">Reference proteome</keyword>
<keyword evidence="3" id="KW-0067">ATP-binding</keyword>
<keyword evidence="2" id="KW-0547">Nucleotide-binding</keyword>
<dbReference type="GO" id="GO:0005524">
    <property type="term" value="F:ATP binding"/>
    <property type="evidence" value="ECO:0007669"/>
    <property type="project" value="UniProtKB-KW"/>
</dbReference>
<name>A0A0J1B4U4_RHOIS</name>
<dbReference type="InterPro" id="IPR001482">
    <property type="entry name" value="T2SS/T4SS_dom"/>
</dbReference>
<dbReference type="FunFam" id="3.30.450.90:FF:000019">
    <property type="entry name" value="General secretion pathway protein E"/>
    <property type="match status" value="1"/>
</dbReference>
<dbReference type="Gene3D" id="3.40.50.300">
    <property type="entry name" value="P-loop containing nucleotide triphosphate hydrolases"/>
    <property type="match status" value="1"/>
</dbReference>
<reference evidence="5" key="1">
    <citation type="submission" date="2015-05" db="EMBL/GenBank/DDBJ databases">
        <title>Permanent draft genome of Rhodopirellula islandicus K833.</title>
        <authorList>
            <person name="Kizina J."/>
            <person name="Richter M."/>
            <person name="Glockner F.O."/>
            <person name="Harder J."/>
        </authorList>
    </citation>
    <scope>NUCLEOTIDE SEQUENCE [LARGE SCALE GENOMIC DNA]</scope>
    <source>
        <strain evidence="5">K833</strain>
    </source>
</reference>
<dbReference type="CDD" id="cd01129">
    <property type="entry name" value="PulE-GspE-like"/>
    <property type="match status" value="1"/>
</dbReference>
<gene>
    <name evidence="5" type="ORF">RISK_006359</name>
</gene>